<dbReference type="Proteomes" id="UP001278995">
    <property type="component" value="Unassembled WGS sequence"/>
</dbReference>
<evidence type="ECO:0000313" key="3">
    <source>
        <dbReference type="EMBL" id="MTD11308.1"/>
    </source>
</evidence>
<evidence type="ECO:0000259" key="1">
    <source>
        <dbReference type="Pfam" id="PF01118"/>
    </source>
</evidence>
<accession>A0A6L6GFK7</accession>
<dbReference type="Proteomes" id="UP000473854">
    <property type="component" value="Unassembled WGS sequence"/>
</dbReference>
<evidence type="ECO:0000313" key="2">
    <source>
        <dbReference type="EMBL" id="MDY6486009.1"/>
    </source>
</evidence>
<dbReference type="InterPro" id="IPR000534">
    <property type="entry name" value="Semialdehyde_DH_NAD-bd"/>
</dbReference>
<comment type="caution">
    <text evidence="3">The sequence shown here is derived from an EMBL/GenBank/DDBJ whole genome shotgun (WGS) entry which is preliminary data.</text>
</comment>
<name>A0A6L6GFK7_9GAMM</name>
<dbReference type="PANTHER" id="PTHR14097">
    <property type="entry name" value="OXIDOREDUCTASE HTATIP2"/>
    <property type="match status" value="1"/>
</dbReference>
<dbReference type="RefSeq" id="WP_154772913.1">
    <property type="nucleotide sequence ID" value="NZ_JAXHPE010000004.1"/>
</dbReference>
<protein>
    <submittedName>
        <fullName evidence="3">Nucleoside-diphosphate sugar epimerase</fullName>
    </submittedName>
</protein>
<gene>
    <name evidence="3" type="ORF">GIX10_07685</name>
    <name evidence="2" type="ORF">SKM51_02090</name>
</gene>
<dbReference type="Pfam" id="PF01118">
    <property type="entry name" value="Semialdhyde_dh"/>
    <property type="match status" value="1"/>
</dbReference>
<dbReference type="InterPro" id="IPR036291">
    <property type="entry name" value="NAD(P)-bd_dom_sf"/>
</dbReference>
<organism evidence="3 4">
    <name type="scientific">Acinetobacter faecalis</name>
    <dbReference type="NCBI Taxonomy" id="2665161"/>
    <lineage>
        <taxon>Bacteria</taxon>
        <taxon>Pseudomonadati</taxon>
        <taxon>Pseudomonadota</taxon>
        <taxon>Gammaproteobacteria</taxon>
        <taxon>Moraxellales</taxon>
        <taxon>Moraxellaceae</taxon>
        <taxon>Acinetobacter</taxon>
    </lineage>
</organism>
<feature type="domain" description="Semialdehyde dehydrogenase NAD-binding" evidence="1">
    <location>
        <begin position="9"/>
        <end position="83"/>
    </location>
</feature>
<proteinExistence type="predicted"/>
<evidence type="ECO:0000313" key="4">
    <source>
        <dbReference type="Proteomes" id="UP000473854"/>
    </source>
</evidence>
<dbReference type="EMBL" id="WLYL01000020">
    <property type="protein sequence ID" value="MTD11308.1"/>
    <property type="molecule type" value="Genomic_DNA"/>
</dbReference>
<dbReference type="GO" id="GO:0051287">
    <property type="term" value="F:NAD binding"/>
    <property type="evidence" value="ECO:0007669"/>
    <property type="project" value="InterPro"/>
</dbReference>
<evidence type="ECO:0000313" key="5">
    <source>
        <dbReference type="Proteomes" id="UP001278995"/>
    </source>
</evidence>
<dbReference type="SUPFAM" id="SSF51735">
    <property type="entry name" value="NAD(P)-binding Rossmann-fold domains"/>
    <property type="match status" value="1"/>
</dbReference>
<dbReference type="AlphaFoldDB" id="A0A6L6GFK7"/>
<dbReference type="EMBL" id="JAXHPL010000006">
    <property type="protein sequence ID" value="MDY6486009.1"/>
    <property type="molecule type" value="Genomic_DNA"/>
</dbReference>
<reference evidence="3 4" key="1">
    <citation type="submission" date="2019-11" db="EMBL/GenBank/DDBJ databases">
        <authorList>
            <person name="An D."/>
        </authorList>
    </citation>
    <scope>NUCLEOTIDE SEQUENCE [LARGE SCALE GENOMIC DNA]</scope>
    <source>
        <strain evidence="3 4">YIM 103518</strain>
    </source>
</reference>
<sequence>MINSIKSAIVIGATGLVGKRLLYLLNESKRCDKITAIVRSENEELNKLKKVHQIVLNDFFLLNRTNIEEYTHAFSCLGSTIKKAGSKDNFYCIDFEMNAHFASLFQNTETHYLLISALGANAQSKFFYNQVKGQLEQYIQSLALSKVSIIQPSLLLGHRNEQRTLEDFTQKLYLKFSHLVPNTFKYKPVTSEQVAHTMVEAACYQTEKLKIYDNLEIHQIK</sequence>
<dbReference type="Gene3D" id="3.40.50.720">
    <property type="entry name" value="NAD(P)-binding Rossmann-like Domain"/>
    <property type="match status" value="1"/>
</dbReference>
<dbReference type="PANTHER" id="PTHR14097:SF7">
    <property type="entry name" value="OXIDOREDUCTASE HTATIP2"/>
    <property type="match status" value="1"/>
</dbReference>
<dbReference type="GO" id="GO:0016620">
    <property type="term" value="F:oxidoreductase activity, acting on the aldehyde or oxo group of donors, NAD or NADP as acceptor"/>
    <property type="evidence" value="ECO:0007669"/>
    <property type="project" value="InterPro"/>
</dbReference>
<reference evidence="2 5" key="2">
    <citation type="submission" date="2023-11" db="EMBL/GenBank/DDBJ databases">
        <title>The common occurrence of Acinetobacte faecalis in cattle feces and its emended description.</title>
        <authorList>
            <person name="Kyselkova M."/>
            <person name="Xanthopoulou K."/>
            <person name="Shestivska V."/>
            <person name="Spanelova P."/>
            <person name="Maixnerova M."/>
            <person name="Higgins P.G."/>
            <person name="Nemec A."/>
        </authorList>
    </citation>
    <scope>NUCLEOTIDE SEQUENCE [LARGE SCALE GENOMIC DNA]</scope>
    <source>
        <strain evidence="2 5">ANC 7483</strain>
    </source>
</reference>